<dbReference type="PANTHER" id="PTHR41252:SF1">
    <property type="entry name" value="BLR2505 PROTEIN"/>
    <property type="match status" value="1"/>
</dbReference>
<name>A0A8J7VST4_9GAMM</name>
<dbReference type="PANTHER" id="PTHR41252">
    <property type="entry name" value="BLR2505 PROTEIN"/>
    <property type="match status" value="1"/>
</dbReference>
<dbReference type="Pfam" id="PF12680">
    <property type="entry name" value="SnoaL_2"/>
    <property type="match status" value="1"/>
</dbReference>
<dbReference type="InterPro" id="IPR037401">
    <property type="entry name" value="SnoaL-like"/>
</dbReference>
<organism evidence="2">
    <name type="scientific">Coralloluteibacterium stylophorae</name>
    <dbReference type="NCBI Taxonomy" id="1776034"/>
    <lineage>
        <taxon>Bacteria</taxon>
        <taxon>Pseudomonadati</taxon>
        <taxon>Pseudomonadota</taxon>
        <taxon>Gammaproteobacteria</taxon>
        <taxon>Lysobacterales</taxon>
        <taxon>Lysobacteraceae</taxon>
        <taxon>Coralloluteibacterium</taxon>
    </lineage>
</organism>
<dbReference type="EMBL" id="JAGQFT010000009">
    <property type="protein sequence ID" value="MBR0561406.1"/>
    <property type="molecule type" value="Genomic_DNA"/>
</dbReference>
<keyword evidence="4" id="KW-1185">Reference proteome</keyword>
<dbReference type="RefSeq" id="WP_211925375.1">
    <property type="nucleotide sequence ID" value="NZ_JAGQFT020000004.1"/>
</dbReference>
<dbReference type="Proteomes" id="UP000675747">
    <property type="component" value="Unassembled WGS sequence"/>
</dbReference>
<gene>
    <name evidence="3" type="ORF">KB893_008385</name>
    <name evidence="2" type="ORF">KB893_02555</name>
</gene>
<sequence length="117" mass="13215">MAEAHKRTLEQANAAVSRGDFEGFLVHCTEDTVWHFLGERTLRGKAEVRAWMAEAYRQPPRFEVHRMIAEGDALAALGEITLTDADGKDARFAYCDVWRFEEGKLAELRAYVVAQNG</sequence>
<feature type="domain" description="SnoaL-like" evidence="1">
    <location>
        <begin position="10"/>
        <end position="107"/>
    </location>
</feature>
<evidence type="ECO:0000259" key="1">
    <source>
        <dbReference type="Pfam" id="PF12680"/>
    </source>
</evidence>
<accession>A0A8J7VST4</accession>
<proteinExistence type="predicted"/>
<dbReference type="AlphaFoldDB" id="A0A8J7VST4"/>
<dbReference type="EMBL" id="JAGQFT020000004">
    <property type="protein sequence ID" value="MBS7457154.1"/>
    <property type="molecule type" value="Genomic_DNA"/>
</dbReference>
<comment type="caution">
    <text evidence="2">The sequence shown here is derived from an EMBL/GenBank/DDBJ whole genome shotgun (WGS) entry which is preliminary data.</text>
</comment>
<dbReference type="Gene3D" id="3.10.450.50">
    <property type="match status" value="1"/>
</dbReference>
<evidence type="ECO:0000313" key="3">
    <source>
        <dbReference type="EMBL" id="MBS7457154.1"/>
    </source>
</evidence>
<evidence type="ECO:0000313" key="2">
    <source>
        <dbReference type="EMBL" id="MBR0561406.1"/>
    </source>
</evidence>
<protein>
    <submittedName>
        <fullName evidence="2">Nuclear transport factor 2 family protein</fullName>
    </submittedName>
</protein>
<reference evidence="2" key="2">
    <citation type="submission" date="2021-04" db="EMBL/GenBank/DDBJ databases">
        <authorList>
            <person name="Karlyshev A.V."/>
        </authorList>
    </citation>
    <scope>NUCLEOTIDE SEQUENCE</scope>
    <source>
        <strain evidence="2">LMG 29479</strain>
    </source>
</reference>
<dbReference type="SUPFAM" id="SSF54427">
    <property type="entry name" value="NTF2-like"/>
    <property type="match status" value="1"/>
</dbReference>
<reference evidence="3 4" key="1">
    <citation type="journal article" date="2021" name="Microbiol. Resour. Announc.">
        <title>Draft Genome Sequence of Coralloluteibacterium stylophorae LMG 29479T.</title>
        <authorList>
            <person name="Karlyshev A.V."/>
            <person name="Kudryashova E.B."/>
            <person name="Ariskina E.V."/>
            <person name="Conroy A.P."/>
            <person name="Abidueva E.Y."/>
        </authorList>
    </citation>
    <scope>NUCLEOTIDE SEQUENCE [LARGE SCALE GENOMIC DNA]</scope>
    <source>
        <strain evidence="3 4">LMG 29479</strain>
    </source>
</reference>
<evidence type="ECO:0000313" key="4">
    <source>
        <dbReference type="Proteomes" id="UP000675747"/>
    </source>
</evidence>
<dbReference type="InterPro" id="IPR032710">
    <property type="entry name" value="NTF2-like_dom_sf"/>
</dbReference>